<feature type="compositionally biased region" description="Basic and acidic residues" evidence="2">
    <location>
        <begin position="372"/>
        <end position="383"/>
    </location>
</feature>
<dbReference type="PRINTS" id="PR00359">
    <property type="entry name" value="BP450"/>
</dbReference>
<keyword evidence="4" id="KW-1185">Reference proteome</keyword>
<evidence type="ECO:0000256" key="2">
    <source>
        <dbReference type="SAM" id="MobiDB-lite"/>
    </source>
</evidence>
<dbReference type="Pfam" id="PF00067">
    <property type="entry name" value="p450"/>
    <property type="match status" value="1"/>
</dbReference>
<dbReference type="Gene3D" id="1.10.630.10">
    <property type="entry name" value="Cytochrome P450"/>
    <property type="match status" value="1"/>
</dbReference>
<dbReference type="InterPro" id="IPR036396">
    <property type="entry name" value="Cyt_P450_sf"/>
</dbReference>
<accession>A0ABN3W6T6</accession>
<dbReference type="NCBIfam" id="TIGR04515">
    <property type="entry name" value="P450_rel_GT_act"/>
    <property type="match status" value="1"/>
</dbReference>
<proteinExistence type="inferred from homology"/>
<protein>
    <recommendedName>
        <fullName evidence="5">P450-derived glycosyltransferase activator</fullName>
    </recommendedName>
</protein>
<gene>
    <name evidence="3" type="ORF">GCM10010517_64230</name>
</gene>
<evidence type="ECO:0000256" key="1">
    <source>
        <dbReference type="ARBA" id="ARBA00010617"/>
    </source>
</evidence>
<dbReference type="SUPFAM" id="SSF48264">
    <property type="entry name" value="Cytochrome P450"/>
    <property type="match status" value="1"/>
</dbReference>
<reference evidence="3 4" key="1">
    <citation type="journal article" date="2019" name="Int. J. Syst. Evol. Microbiol.">
        <title>The Global Catalogue of Microorganisms (GCM) 10K type strain sequencing project: providing services to taxonomists for standard genome sequencing and annotation.</title>
        <authorList>
            <consortium name="The Broad Institute Genomics Platform"/>
            <consortium name="The Broad Institute Genome Sequencing Center for Infectious Disease"/>
            <person name="Wu L."/>
            <person name="Ma J."/>
        </authorList>
    </citation>
    <scope>NUCLEOTIDE SEQUENCE [LARGE SCALE GENOMIC DNA]</scope>
    <source>
        <strain evidence="3 4">JCM 6242</strain>
    </source>
</reference>
<dbReference type="InterPro" id="IPR002397">
    <property type="entry name" value="Cyt_P450_B"/>
</dbReference>
<dbReference type="InterPro" id="IPR030958">
    <property type="entry name" value="P450-rel_GT_act"/>
</dbReference>
<name>A0ABN3W6T6_9ACTN</name>
<comment type="caution">
    <text evidence="3">The sequence shown here is derived from an EMBL/GenBank/DDBJ whole genome shotgun (WGS) entry which is preliminary data.</text>
</comment>
<dbReference type="EMBL" id="BAAAVI010000063">
    <property type="protein sequence ID" value="GAA2898843.1"/>
    <property type="molecule type" value="Genomic_DNA"/>
</dbReference>
<organism evidence="3 4">
    <name type="scientific">Streptosporangium fragile</name>
    <dbReference type="NCBI Taxonomy" id="46186"/>
    <lineage>
        <taxon>Bacteria</taxon>
        <taxon>Bacillati</taxon>
        <taxon>Actinomycetota</taxon>
        <taxon>Actinomycetes</taxon>
        <taxon>Streptosporangiales</taxon>
        <taxon>Streptosporangiaceae</taxon>
        <taxon>Streptosporangium</taxon>
    </lineage>
</organism>
<evidence type="ECO:0000313" key="4">
    <source>
        <dbReference type="Proteomes" id="UP001500831"/>
    </source>
</evidence>
<dbReference type="InterPro" id="IPR001128">
    <property type="entry name" value="Cyt_P450"/>
</dbReference>
<evidence type="ECO:0008006" key="5">
    <source>
        <dbReference type="Google" id="ProtNLM"/>
    </source>
</evidence>
<feature type="region of interest" description="Disordered" evidence="2">
    <location>
        <begin position="369"/>
        <end position="397"/>
    </location>
</feature>
<dbReference type="PANTHER" id="PTHR46696:SF1">
    <property type="entry name" value="CYTOCHROME P450 YJIB-RELATED"/>
    <property type="match status" value="1"/>
</dbReference>
<comment type="similarity">
    <text evidence="1">Belongs to the cytochrome P450 family.</text>
</comment>
<evidence type="ECO:0000313" key="3">
    <source>
        <dbReference type="EMBL" id="GAA2898843.1"/>
    </source>
</evidence>
<sequence>MGRMVDGSMGKALATGMSDSELSYLLLLMHGMQWIMGVKGDPYALLLRAASDDPHDLGRRMRSRGPLYRSHAATWVTAHHEPAAAALRDPRMSPEYAAPLEPDDLRAEEERILPYELPRLEQLLPLGQVSLTPDRPGYERLRRLTGSVLDDAALDRVHGRTADLCADRLRALDGGFDLREDVARPVATAAIRELLGLPASHGERFGELCSGTAGALDATLCPPRLATARRLAEAITGMRELLDGLVRSGRGGAAGGLAGELAGAAARVGATEDDAAAACASLAVAGVETTANLICDAMSALLDHPEEWALLRDDPARAPAAIEETTRYAPPVRLHRLFAHEDVELGGQTVRTGDELVVAAEAAGRDPAVYDDPDRFSLDRRAGADGPALPDGPLTGPAGPLARRLAAAAVSTIAAELPRIRRTGPVIRRPRSPVTRGVLRFPAAAR</sequence>
<dbReference type="PANTHER" id="PTHR46696">
    <property type="entry name" value="P450, PUTATIVE (EUROFUNG)-RELATED"/>
    <property type="match status" value="1"/>
</dbReference>
<dbReference type="Proteomes" id="UP001500831">
    <property type="component" value="Unassembled WGS sequence"/>
</dbReference>